<evidence type="ECO:0000313" key="1">
    <source>
        <dbReference type="EMBL" id="MFC7669679.1"/>
    </source>
</evidence>
<organism evidence="1 2">
    <name type="scientific">Hymenobacter humi</name>
    <dbReference type="NCBI Taxonomy" id="1411620"/>
    <lineage>
        <taxon>Bacteria</taxon>
        <taxon>Pseudomonadati</taxon>
        <taxon>Bacteroidota</taxon>
        <taxon>Cytophagia</taxon>
        <taxon>Cytophagales</taxon>
        <taxon>Hymenobacteraceae</taxon>
        <taxon>Hymenobacter</taxon>
    </lineage>
</organism>
<sequence>MHDLMTRLTFRIIARSVFSTNFPEAELDRLADLITEIQAFFVRSIRQPYLKPWFQACGAGSGTTTPSRPSCAPCWAATSRSASTPTPSPTPPRPTTCCRCCSTPATKTPASP</sequence>
<protein>
    <submittedName>
        <fullName evidence="1">Uncharacterized protein</fullName>
    </submittedName>
</protein>
<accession>A0ABW2U9W0</accession>
<comment type="caution">
    <text evidence="1">The sequence shown here is derived from an EMBL/GenBank/DDBJ whole genome shotgun (WGS) entry which is preliminary data.</text>
</comment>
<gene>
    <name evidence="1" type="ORF">ACFQT0_21650</name>
</gene>
<reference evidence="2" key="1">
    <citation type="journal article" date="2019" name="Int. J. Syst. Evol. Microbiol.">
        <title>The Global Catalogue of Microorganisms (GCM) 10K type strain sequencing project: providing services to taxonomists for standard genome sequencing and annotation.</title>
        <authorList>
            <consortium name="The Broad Institute Genomics Platform"/>
            <consortium name="The Broad Institute Genome Sequencing Center for Infectious Disease"/>
            <person name="Wu L."/>
            <person name="Ma J."/>
        </authorList>
    </citation>
    <scope>NUCLEOTIDE SEQUENCE [LARGE SCALE GENOMIC DNA]</scope>
    <source>
        <strain evidence="2">JCM 19635</strain>
    </source>
</reference>
<dbReference type="RefSeq" id="WP_380205166.1">
    <property type="nucleotide sequence ID" value="NZ_JBHTEK010000001.1"/>
</dbReference>
<name>A0ABW2U9W0_9BACT</name>
<dbReference type="Proteomes" id="UP001596513">
    <property type="component" value="Unassembled WGS sequence"/>
</dbReference>
<proteinExistence type="predicted"/>
<keyword evidence="2" id="KW-1185">Reference proteome</keyword>
<dbReference type="EMBL" id="JBHTEK010000001">
    <property type="protein sequence ID" value="MFC7669679.1"/>
    <property type="molecule type" value="Genomic_DNA"/>
</dbReference>
<evidence type="ECO:0000313" key="2">
    <source>
        <dbReference type="Proteomes" id="UP001596513"/>
    </source>
</evidence>